<organism evidence="1 2">
    <name type="scientific">Streptomyces scopuliridis</name>
    <dbReference type="NCBI Taxonomy" id="452529"/>
    <lineage>
        <taxon>Bacteria</taxon>
        <taxon>Bacillati</taxon>
        <taxon>Actinomycetota</taxon>
        <taxon>Actinomycetes</taxon>
        <taxon>Kitasatosporales</taxon>
        <taxon>Streptomycetaceae</taxon>
        <taxon>Streptomyces</taxon>
    </lineage>
</organism>
<evidence type="ECO:0000313" key="2">
    <source>
        <dbReference type="Proteomes" id="UP001348369"/>
    </source>
</evidence>
<proteinExistence type="predicted"/>
<accession>A0ACD4ZVZ8</accession>
<gene>
    <name evidence="1" type="ORF">OG835_36635</name>
</gene>
<reference evidence="1" key="1">
    <citation type="submission" date="2022-10" db="EMBL/GenBank/DDBJ databases">
        <title>The complete genomes of actinobacterial strains from the NBC collection.</title>
        <authorList>
            <person name="Joergensen T.S."/>
            <person name="Alvarez Arevalo M."/>
            <person name="Sterndorff E.B."/>
            <person name="Faurdal D."/>
            <person name="Vuksanovic O."/>
            <person name="Mourched A.-S."/>
            <person name="Charusanti P."/>
            <person name="Shaw S."/>
            <person name="Blin K."/>
            <person name="Weber T."/>
        </authorList>
    </citation>
    <scope>NUCLEOTIDE SEQUENCE</scope>
    <source>
        <strain evidence="1">NBC 01771</strain>
    </source>
</reference>
<protein>
    <submittedName>
        <fullName evidence="1">Amidohydrolase</fullName>
    </submittedName>
</protein>
<name>A0ACD4ZVZ8_9ACTN</name>
<dbReference type="EMBL" id="CP109109">
    <property type="protein sequence ID" value="WSC01992.1"/>
    <property type="molecule type" value="Genomic_DNA"/>
</dbReference>
<keyword evidence="2" id="KW-1185">Reference proteome</keyword>
<evidence type="ECO:0000313" key="1">
    <source>
        <dbReference type="EMBL" id="WSC01992.1"/>
    </source>
</evidence>
<dbReference type="Proteomes" id="UP001348369">
    <property type="component" value="Chromosome"/>
</dbReference>
<sequence length="339" mass="37508">MIVDSHAHYTTAPPQLDAYRARQLGSLNRPTAGAAPKFSDDELLESLQGHLRRMDKSGIDRMIFSPRASGMGHEIGDARVSLYWTRVNNDLIKRVCDLVPGRFIPAAQLPQSPGMSPASCVDELTRCVNELGFVGCNINPDVAGGGQPFTPAISDEWWYPLWEAMEGLEVPGLIHASSTVNPALHLNGSHYTNADAAVTFELCWSDVYDRHPDLKLIVPHGGGSLPFHWNRHRALHIQKGKPAFEERVKNVYFDTAIYDRDSMEMLIRKVGADNILYASEPFGTAKAVDPDTNRPFDDTVSFVNDIQWLSAEERTKIFIGNVRKLYPRAALPVGATATG</sequence>